<dbReference type="AlphaFoldDB" id="A0AA88XV45"/>
<feature type="transmembrane region" description="Helical" evidence="6">
    <location>
        <begin position="115"/>
        <end position="133"/>
    </location>
</feature>
<keyword evidence="2 5" id="KW-0812">Transmembrane</keyword>
<dbReference type="PANTHER" id="PTHR13439">
    <property type="entry name" value="CT120 PROTEIN"/>
    <property type="match status" value="1"/>
</dbReference>
<keyword evidence="3 6" id="KW-1133">Transmembrane helix</keyword>
<organism evidence="8 9">
    <name type="scientific">Pinctada imbricata</name>
    <name type="common">Atlantic pearl-oyster</name>
    <name type="synonym">Pinctada martensii</name>
    <dbReference type="NCBI Taxonomy" id="66713"/>
    <lineage>
        <taxon>Eukaryota</taxon>
        <taxon>Metazoa</taxon>
        <taxon>Spiralia</taxon>
        <taxon>Lophotrochozoa</taxon>
        <taxon>Mollusca</taxon>
        <taxon>Bivalvia</taxon>
        <taxon>Autobranchia</taxon>
        <taxon>Pteriomorphia</taxon>
        <taxon>Pterioida</taxon>
        <taxon>Pterioidea</taxon>
        <taxon>Pteriidae</taxon>
        <taxon>Pinctada</taxon>
    </lineage>
</organism>
<reference evidence="8" key="1">
    <citation type="submission" date="2019-08" db="EMBL/GenBank/DDBJ databases">
        <title>The improved chromosome-level genome for the pearl oyster Pinctada fucata martensii using PacBio sequencing and Hi-C.</title>
        <authorList>
            <person name="Zheng Z."/>
        </authorList>
    </citation>
    <scope>NUCLEOTIDE SEQUENCE</scope>
    <source>
        <strain evidence="8">ZZ-2019</strain>
        <tissue evidence="8">Adductor muscle</tissue>
    </source>
</reference>
<dbReference type="GO" id="GO:0005783">
    <property type="term" value="C:endoplasmic reticulum"/>
    <property type="evidence" value="ECO:0007669"/>
    <property type="project" value="TreeGrafter"/>
</dbReference>
<proteinExistence type="predicted"/>
<feature type="domain" description="TLC" evidence="7">
    <location>
        <begin position="1"/>
        <end position="144"/>
    </location>
</feature>
<feature type="transmembrane region" description="Helical" evidence="6">
    <location>
        <begin position="12"/>
        <end position="32"/>
    </location>
</feature>
<keyword evidence="4 5" id="KW-0472">Membrane</keyword>
<accession>A0AA88XV45</accession>
<evidence type="ECO:0000256" key="4">
    <source>
        <dbReference type="ARBA" id="ARBA00023136"/>
    </source>
</evidence>
<evidence type="ECO:0000259" key="7">
    <source>
        <dbReference type="PROSITE" id="PS50922"/>
    </source>
</evidence>
<gene>
    <name evidence="8" type="ORF">FSP39_001355</name>
</gene>
<sequence>MGRLQGLEFDSSYYPIMVASGVTAFLFSRVIFPKVSKQYVSAYRDLSEANKISWNNLWFFDTLKMKRTQGLPFINGVLMTLTFFFARIVTMPPYWYKVYTVYGTEEFDAVGHIKYVLYVTCISLDVMNSYWFYRNVSWSKESLDTTQCRYSKFRKFKIERRLIRSFLNEALALLPVSTTCIFKDLVRVWNGN</sequence>
<evidence type="ECO:0000256" key="1">
    <source>
        <dbReference type="ARBA" id="ARBA00004141"/>
    </source>
</evidence>
<dbReference type="EMBL" id="VSWD01000010">
    <property type="protein sequence ID" value="KAK3089160.1"/>
    <property type="molecule type" value="Genomic_DNA"/>
</dbReference>
<evidence type="ECO:0000313" key="9">
    <source>
        <dbReference type="Proteomes" id="UP001186944"/>
    </source>
</evidence>
<dbReference type="PROSITE" id="PS50922">
    <property type="entry name" value="TLC"/>
    <property type="match status" value="1"/>
</dbReference>
<evidence type="ECO:0000256" key="5">
    <source>
        <dbReference type="PROSITE-ProRule" id="PRU00205"/>
    </source>
</evidence>
<evidence type="ECO:0000256" key="3">
    <source>
        <dbReference type="ARBA" id="ARBA00022989"/>
    </source>
</evidence>
<protein>
    <recommendedName>
        <fullName evidence="7">TLC domain-containing protein</fullName>
    </recommendedName>
</protein>
<dbReference type="PANTHER" id="PTHR13439:SF0">
    <property type="entry name" value="TOPOISOMERASE I DAMAGE AFFECTED PROTEIN 4"/>
    <property type="match status" value="1"/>
</dbReference>
<evidence type="ECO:0000313" key="8">
    <source>
        <dbReference type="EMBL" id="KAK3089160.1"/>
    </source>
</evidence>
<dbReference type="Pfam" id="PF03798">
    <property type="entry name" value="TRAM_LAG1_CLN8"/>
    <property type="match status" value="1"/>
</dbReference>
<comment type="subcellular location">
    <subcellularLocation>
        <location evidence="1">Membrane</location>
        <topology evidence="1">Multi-pass membrane protein</topology>
    </subcellularLocation>
</comment>
<keyword evidence="9" id="KW-1185">Reference proteome</keyword>
<comment type="caution">
    <text evidence="8">The sequence shown here is derived from an EMBL/GenBank/DDBJ whole genome shotgun (WGS) entry which is preliminary data.</text>
</comment>
<dbReference type="GO" id="GO:0016020">
    <property type="term" value="C:membrane"/>
    <property type="evidence" value="ECO:0007669"/>
    <property type="project" value="UniProtKB-SubCell"/>
</dbReference>
<dbReference type="GO" id="GO:0055088">
    <property type="term" value="P:lipid homeostasis"/>
    <property type="evidence" value="ECO:0007669"/>
    <property type="project" value="TreeGrafter"/>
</dbReference>
<dbReference type="Proteomes" id="UP001186944">
    <property type="component" value="Unassembled WGS sequence"/>
</dbReference>
<evidence type="ECO:0000256" key="6">
    <source>
        <dbReference type="SAM" id="Phobius"/>
    </source>
</evidence>
<name>A0AA88XV45_PINIB</name>
<dbReference type="InterPro" id="IPR006634">
    <property type="entry name" value="TLC-dom"/>
</dbReference>
<dbReference type="InterPro" id="IPR050846">
    <property type="entry name" value="TLCD"/>
</dbReference>
<feature type="transmembrane region" description="Helical" evidence="6">
    <location>
        <begin position="73"/>
        <end position="95"/>
    </location>
</feature>
<evidence type="ECO:0000256" key="2">
    <source>
        <dbReference type="ARBA" id="ARBA00022692"/>
    </source>
</evidence>